<dbReference type="PANTHER" id="PTHR32308:SF0">
    <property type="entry name" value="HPCH_HPAI ALDOLASE_CITRATE LYASE DOMAIN-CONTAINING PROTEIN"/>
    <property type="match status" value="1"/>
</dbReference>
<dbReference type="Gene3D" id="3.20.20.60">
    <property type="entry name" value="Phosphoenolpyruvate-binding domains"/>
    <property type="match status" value="1"/>
</dbReference>
<name>A0A225M048_9BURK</name>
<dbReference type="InterPro" id="IPR040442">
    <property type="entry name" value="Pyrv_kinase-like_dom_sf"/>
</dbReference>
<gene>
    <name evidence="7" type="ORF">CEY11_21700</name>
</gene>
<feature type="binding site" evidence="4">
    <location>
        <position position="141"/>
    </location>
    <ligand>
        <name>substrate</name>
    </ligand>
</feature>
<sequence length="302" mass="32791">MNQSSVENPAAKVLSAWRSILYVPANVPKFLAKAVAAGPDAVQLDLEDSVPPSEKEAARQAVGAAARQLRAAGLDVSVRINHPLSLAVRDVEAVIGPDVGTISLTKVEGRSHVRLIDELVSECEARAKLQPGHTRFLLAVETPEGFDRMGEIATASPRAVAMMLGGEDLALAWGCEPIEEVMRMPKQHMINAARGAGLLPLGFLGSIANFRDIEAFRAMVRRSRQFGFEGASCIHPSQVAVLNEEYAPTAAELERARKIVAMDAEVAAEGRGSFRLDNQMIDVPIVQRARRLLQRAERFEKK</sequence>
<organism evidence="7 8">
    <name type="scientific">Candidimonas nitroreducens</name>
    <dbReference type="NCBI Taxonomy" id="683354"/>
    <lineage>
        <taxon>Bacteria</taxon>
        <taxon>Pseudomonadati</taxon>
        <taxon>Pseudomonadota</taxon>
        <taxon>Betaproteobacteria</taxon>
        <taxon>Burkholderiales</taxon>
        <taxon>Alcaligenaceae</taxon>
        <taxon>Candidimonas</taxon>
    </lineage>
</organism>
<evidence type="ECO:0000256" key="4">
    <source>
        <dbReference type="PIRSR" id="PIRSR015582-1"/>
    </source>
</evidence>
<evidence type="ECO:0000256" key="1">
    <source>
        <dbReference type="ARBA" id="ARBA00001946"/>
    </source>
</evidence>
<evidence type="ECO:0000256" key="2">
    <source>
        <dbReference type="ARBA" id="ARBA00022723"/>
    </source>
</evidence>
<dbReference type="Proteomes" id="UP000214603">
    <property type="component" value="Unassembled WGS sequence"/>
</dbReference>
<comment type="cofactor">
    <cofactor evidence="1">
        <name>Mg(2+)</name>
        <dbReference type="ChEBI" id="CHEBI:18420"/>
    </cofactor>
</comment>
<reference evidence="8" key="1">
    <citation type="submission" date="2017-06" db="EMBL/GenBank/DDBJ databases">
        <title>Herbaspirillum phytohormonus sp. nov., isolated from the root nodule of Robinia pseudoacacia in lead-zinc mine.</title>
        <authorList>
            <person name="Fan M."/>
            <person name="Lin Y."/>
        </authorList>
    </citation>
    <scope>NUCLEOTIDE SEQUENCE [LARGE SCALE GENOMIC DNA]</scope>
    <source>
        <strain evidence="8">SC-089</strain>
    </source>
</reference>
<dbReference type="SUPFAM" id="SSF51621">
    <property type="entry name" value="Phosphoenolpyruvate/pyruvate domain"/>
    <property type="match status" value="1"/>
</dbReference>
<keyword evidence="7" id="KW-0456">Lyase</keyword>
<dbReference type="PIRSF" id="PIRSF015582">
    <property type="entry name" value="Cit_lyase_B"/>
    <property type="match status" value="1"/>
</dbReference>
<dbReference type="GO" id="GO:0006107">
    <property type="term" value="P:oxaloacetate metabolic process"/>
    <property type="evidence" value="ECO:0007669"/>
    <property type="project" value="TreeGrafter"/>
</dbReference>
<feature type="domain" description="HpcH/HpaI aldolase/citrate lyase" evidence="6">
    <location>
        <begin position="18"/>
        <end position="236"/>
    </location>
</feature>
<feature type="binding site" evidence="4">
    <location>
        <position position="79"/>
    </location>
    <ligand>
        <name>substrate</name>
    </ligand>
</feature>
<dbReference type="InterPro" id="IPR011206">
    <property type="entry name" value="Citrate_lyase_beta/mcl1/mcl2"/>
</dbReference>
<dbReference type="GO" id="GO:0016829">
    <property type="term" value="F:lyase activity"/>
    <property type="evidence" value="ECO:0007669"/>
    <property type="project" value="UniProtKB-KW"/>
</dbReference>
<dbReference type="PANTHER" id="PTHR32308">
    <property type="entry name" value="LYASE BETA SUBUNIT, PUTATIVE (AFU_ORTHOLOGUE AFUA_4G13030)-RELATED"/>
    <property type="match status" value="1"/>
</dbReference>
<proteinExistence type="predicted"/>
<evidence type="ECO:0000256" key="5">
    <source>
        <dbReference type="PIRSR" id="PIRSR015582-2"/>
    </source>
</evidence>
<evidence type="ECO:0000256" key="3">
    <source>
        <dbReference type="ARBA" id="ARBA00022842"/>
    </source>
</evidence>
<dbReference type="Pfam" id="PF03328">
    <property type="entry name" value="HpcH_HpaI"/>
    <property type="match status" value="1"/>
</dbReference>
<dbReference type="OrthoDB" id="348111at2"/>
<protein>
    <submittedName>
        <fullName evidence="7">CoA ester lyase</fullName>
    </submittedName>
</protein>
<feature type="binding site" evidence="5">
    <location>
        <position position="141"/>
    </location>
    <ligand>
        <name>Mg(2+)</name>
        <dbReference type="ChEBI" id="CHEBI:18420"/>
    </ligand>
</feature>
<comment type="caution">
    <text evidence="7">The sequence shown here is derived from an EMBL/GenBank/DDBJ whole genome shotgun (WGS) entry which is preliminary data.</text>
</comment>
<dbReference type="GO" id="GO:0000287">
    <property type="term" value="F:magnesium ion binding"/>
    <property type="evidence" value="ECO:0007669"/>
    <property type="project" value="TreeGrafter"/>
</dbReference>
<keyword evidence="2 5" id="KW-0479">Metal-binding</keyword>
<evidence type="ECO:0000259" key="6">
    <source>
        <dbReference type="Pfam" id="PF03328"/>
    </source>
</evidence>
<dbReference type="EMBL" id="NJIH01000014">
    <property type="protein sequence ID" value="OWT54777.1"/>
    <property type="molecule type" value="Genomic_DNA"/>
</dbReference>
<dbReference type="AlphaFoldDB" id="A0A225M048"/>
<evidence type="ECO:0000313" key="8">
    <source>
        <dbReference type="Proteomes" id="UP000214603"/>
    </source>
</evidence>
<dbReference type="InterPro" id="IPR005000">
    <property type="entry name" value="Aldolase/citrate-lyase_domain"/>
</dbReference>
<dbReference type="RefSeq" id="WP_088605524.1">
    <property type="nucleotide sequence ID" value="NZ_NJIH01000014.1"/>
</dbReference>
<keyword evidence="3 5" id="KW-0460">Magnesium</keyword>
<evidence type="ECO:0000313" key="7">
    <source>
        <dbReference type="EMBL" id="OWT54777.1"/>
    </source>
</evidence>
<dbReference type="InterPro" id="IPR015813">
    <property type="entry name" value="Pyrv/PenolPyrv_kinase-like_dom"/>
</dbReference>
<feature type="binding site" evidence="5">
    <location>
        <position position="168"/>
    </location>
    <ligand>
        <name>Mg(2+)</name>
        <dbReference type="ChEBI" id="CHEBI:18420"/>
    </ligand>
</feature>
<keyword evidence="8" id="KW-1185">Reference proteome</keyword>
<accession>A0A225M048</accession>